<keyword evidence="3" id="KW-1185">Reference proteome</keyword>
<organism evidence="2 3">
    <name type="scientific">Vibrio maritimus</name>
    <dbReference type="NCBI Taxonomy" id="990268"/>
    <lineage>
        <taxon>Bacteria</taxon>
        <taxon>Pseudomonadati</taxon>
        <taxon>Pseudomonadota</taxon>
        <taxon>Gammaproteobacteria</taxon>
        <taxon>Vibrionales</taxon>
        <taxon>Vibrionaceae</taxon>
        <taxon>Vibrio</taxon>
    </lineage>
</organism>
<gene>
    <name evidence="2" type="ORF">JCM19240_4877</name>
</gene>
<evidence type="ECO:0000256" key="1">
    <source>
        <dbReference type="SAM" id="MobiDB-lite"/>
    </source>
</evidence>
<accession>A0A090TYK4</accession>
<evidence type="ECO:0008006" key="4">
    <source>
        <dbReference type="Google" id="ProtNLM"/>
    </source>
</evidence>
<reference evidence="2 3" key="2">
    <citation type="submission" date="2014-09" db="EMBL/GenBank/DDBJ databases">
        <authorList>
            <consortium name="NBRP consortium"/>
            <person name="Sawabe T."/>
            <person name="Meirelles P."/>
            <person name="Nakanishi M."/>
            <person name="Sayaka M."/>
            <person name="Hattori M."/>
            <person name="Ohkuma M."/>
        </authorList>
    </citation>
    <scope>NUCLEOTIDE SEQUENCE [LARGE SCALE GENOMIC DNA]</scope>
    <source>
        <strain evidence="2 3">JCM 19240</strain>
    </source>
</reference>
<name>A0A090TYK4_9VIBR</name>
<dbReference type="EMBL" id="BBMT01000008">
    <property type="protein sequence ID" value="GAL35942.1"/>
    <property type="molecule type" value="Genomic_DNA"/>
</dbReference>
<dbReference type="Proteomes" id="UP000029224">
    <property type="component" value="Unassembled WGS sequence"/>
</dbReference>
<sequence>MATAENTDDSPDGSKTLVLPRGTSTSSYIDTPDIEGELSMGSTAIGTSGAGQDFSVTQPTLALNFSICLSGIYPTRN</sequence>
<dbReference type="AlphaFoldDB" id="A0A090TYK4"/>
<proteinExistence type="predicted"/>
<comment type="caution">
    <text evidence="2">The sequence shown here is derived from an EMBL/GenBank/DDBJ whole genome shotgun (WGS) entry which is preliminary data.</text>
</comment>
<protein>
    <recommendedName>
        <fullName evidence="4">Microcystin dependent protein</fullName>
    </recommendedName>
</protein>
<feature type="compositionally biased region" description="Acidic residues" evidence="1">
    <location>
        <begin position="1"/>
        <end position="11"/>
    </location>
</feature>
<feature type="region of interest" description="Disordered" evidence="1">
    <location>
        <begin position="1"/>
        <end position="51"/>
    </location>
</feature>
<evidence type="ECO:0000313" key="2">
    <source>
        <dbReference type="EMBL" id="GAL35942.1"/>
    </source>
</evidence>
<reference evidence="2 3" key="1">
    <citation type="submission" date="2014-09" db="EMBL/GenBank/DDBJ databases">
        <title>Vibrio maritimus JCM 19240. (C210) whole genome shotgun sequence.</title>
        <authorList>
            <person name="Sawabe T."/>
            <person name="Meirelles P."/>
            <person name="Nakanishi M."/>
            <person name="Sayaka M."/>
            <person name="Hattori M."/>
            <person name="Ohkuma M."/>
        </authorList>
    </citation>
    <scope>NUCLEOTIDE SEQUENCE [LARGE SCALE GENOMIC DNA]</scope>
    <source>
        <strain evidence="2 3">JCM 19240</strain>
    </source>
</reference>
<evidence type="ECO:0000313" key="3">
    <source>
        <dbReference type="Proteomes" id="UP000029224"/>
    </source>
</evidence>